<dbReference type="NCBIfam" id="TIGR00099">
    <property type="entry name" value="Cof-subfamily"/>
    <property type="match status" value="1"/>
</dbReference>
<comment type="caution">
    <text evidence="1">The sequence shown here is derived from an EMBL/GenBank/DDBJ whole genome shotgun (WGS) entry which is preliminary data.</text>
</comment>
<dbReference type="EMBL" id="JADCKA010000001">
    <property type="protein sequence ID" value="MBE5034898.1"/>
    <property type="molecule type" value="Genomic_DNA"/>
</dbReference>
<dbReference type="NCBIfam" id="TIGR01484">
    <property type="entry name" value="HAD-SF-IIB"/>
    <property type="match status" value="1"/>
</dbReference>
<protein>
    <submittedName>
        <fullName evidence="1">HAD family phosphatase</fullName>
    </submittedName>
</protein>
<accession>A0ABR9QVJ7</accession>
<dbReference type="Gene3D" id="3.40.50.1000">
    <property type="entry name" value="HAD superfamily/HAD-like"/>
    <property type="match status" value="1"/>
</dbReference>
<dbReference type="InterPro" id="IPR023214">
    <property type="entry name" value="HAD_sf"/>
</dbReference>
<keyword evidence="2" id="KW-1185">Reference proteome</keyword>
<evidence type="ECO:0000313" key="1">
    <source>
        <dbReference type="EMBL" id="MBE5034898.1"/>
    </source>
</evidence>
<proteinExistence type="predicted"/>
<dbReference type="SFLD" id="SFLDS00003">
    <property type="entry name" value="Haloacid_Dehalogenase"/>
    <property type="match status" value="1"/>
</dbReference>
<name>A0ABR9QVJ7_9FIRM</name>
<gene>
    <name evidence="1" type="ORF">INF20_01155</name>
</gene>
<evidence type="ECO:0000313" key="2">
    <source>
        <dbReference type="Proteomes" id="UP001516588"/>
    </source>
</evidence>
<organism evidence="1 2">
    <name type="scientific">Gallibacter intestinalis</name>
    <dbReference type="NCBI Taxonomy" id="2779356"/>
    <lineage>
        <taxon>Bacteria</taxon>
        <taxon>Bacillati</taxon>
        <taxon>Bacillota</taxon>
        <taxon>Clostridia</taxon>
        <taxon>Eubacteriales</taxon>
        <taxon>Eubacteriaceae</taxon>
        <taxon>Gallibacter</taxon>
    </lineage>
</organism>
<dbReference type="PANTHER" id="PTHR10000:SF55">
    <property type="entry name" value="5-AMINO-6-(5-PHOSPHO-D-RIBITYLAMINO)URACIL PHOSPHATASE YCSE"/>
    <property type="match status" value="1"/>
</dbReference>
<dbReference type="SFLD" id="SFLDG01140">
    <property type="entry name" value="C2.B:_Phosphomannomutase_and_P"/>
    <property type="match status" value="1"/>
</dbReference>
<dbReference type="CDD" id="cd07516">
    <property type="entry name" value="HAD_Pase"/>
    <property type="match status" value="1"/>
</dbReference>
<dbReference type="InterPro" id="IPR036412">
    <property type="entry name" value="HAD-like_sf"/>
</dbReference>
<dbReference type="PANTHER" id="PTHR10000">
    <property type="entry name" value="PHOSPHOSERINE PHOSPHATASE"/>
    <property type="match status" value="1"/>
</dbReference>
<dbReference type="SFLD" id="SFLDG01144">
    <property type="entry name" value="C2.B.4:_PGP_Like"/>
    <property type="match status" value="1"/>
</dbReference>
<dbReference type="Proteomes" id="UP001516588">
    <property type="component" value="Unassembled WGS sequence"/>
</dbReference>
<dbReference type="SUPFAM" id="SSF56784">
    <property type="entry name" value="HAD-like"/>
    <property type="match status" value="1"/>
</dbReference>
<dbReference type="InterPro" id="IPR000150">
    <property type="entry name" value="Cof"/>
</dbReference>
<reference evidence="1 2" key="1">
    <citation type="submission" date="2020-10" db="EMBL/GenBank/DDBJ databases">
        <title>ChiBAC.</title>
        <authorList>
            <person name="Zenner C."/>
            <person name="Hitch T.C.A."/>
            <person name="Clavel T."/>
        </authorList>
    </citation>
    <scope>NUCLEOTIDE SEQUENCE [LARGE SCALE GENOMIC DNA]</scope>
    <source>
        <strain evidence="1 2">DSM 108706</strain>
    </source>
</reference>
<dbReference type="InterPro" id="IPR006379">
    <property type="entry name" value="HAD-SF_hydro_IIB"/>
</dbReference>
<dbReference type="Pfam" id="PF08282">
    <property type="entry name" value="Hydrolase_3"/>
    <property type="match status" value="1"/>
</dbReference>
<sequence length="285" mass="30956">MSNVNNVSKERNIKLIALDLDGTTLKNDKEISQRTVDALEAAHDKGVHVVIATGRGFKSVPNNVKSVEGIEYVVCANGANIRRAADGELIYQSLIGEKETMDIVEYLKQSGRSAEVFIDGRAYIGQKEYDDVVTGRVTFRSKDYVTKTRIPVDDVVALAEKHAGEIENISIFFENIDEKPIIWEELSVLKNVTVTSSFPYNIEIGGEGTSKASALAKLAEQLGVKKEEMMCCGDSLNDMAMLKVAGLAVAMANAEPAVKGVADYVTDTNENDGVAKAVEKFVLGM</sequence>
<dbReference type="RefSeq" id="WP_226384560.1">
    <property type="nucleotide sequence ID" value="NZ_JADCKA010000001.1"/>
</dbReference>
<dbReference type="Gene3D" id="3.30.1240.10">
    <property type="match status" value="1"/>
</dbReference>